<gene>
    <name evidence="2" type="ORF">HNR30_009178</name>
</gene>
<dbReference type="GO" id="GO:0003697">
    <property type="term" value="F:single-stranded DNA binding"/>
    <property type="evidence" value="ECO:0007669"/>
    <property type="project" value="InterPro"/>
</dbReference>
<protein>
    <submittedName>
        <fullName evidence="2">Single-stranded DNA-binding protein</fullName>
    </submittedName>
</protein>
<sequence>MANGTFITLIGNLVEDPELRFTPVAREFAITEAAVRLNSRLQASS</sequence>
<dbReference type="PROSITE" id="PS50935">
    <property type="entry name" value="SSB"/>
    <property type="match status" value="1"/>
</dbReference>
<keyword evidence="1 2" id="KW-0238">DNA-binding</keyword>
<proteinExistence type="predicted"/>
<keyword evidence="3" id="KW-1185">Reference proteome</keyword>
<comment type="caution">
    <text evidence="2">The sequence shown here is derived from an EMBL/GenBank/DDBJ whole genome shotgun (WGS) entry which is preliminary data.</text>
</comment>
<name>A0A7W0HW64_9ACTN</name>
<dbReference type="RefSeq" id="WP_181616448.1">
    <property type="nucleotide sequence ID" value="NZ_BAABAM010000015.1"/>
</dbReference>
<organism evidence="2 3">
    <name type="scientific">Nonomuraea soli</name>
    <dbReference type="NCBI Taxonomy" id="1032476"/>
    <lineage>
        <taxon>Bacteria</taxon>
        <taxon>Bacillati</taxon>
        <taxon>Actinomycetota</taxon>
        <taxon>Actinomycetes</taxon>
        <taxon>Streptosporangiales</taxon>
        <taxon>Streptosporangiaceae</taxon>
        <taxon>Nonomuraea</taxon>
    </lineage>
</organism>
<dbReference type="EMBL" id="JACDUR010000013">
    <property type="protein sequence ID" value="MBA2897772.1"/>
    <property type="molecule type" value="Genomic_DNA"/>
</dbReference>
<reference evidence="2 3" key="1">
    <citation type="submission" date="2020-07" db="EMBL/GenBank/DDBJ databases">
        <title>Genomic Encyclopedia of Type Strains, Phase IV (KMG-IV): sequencing the most valuable type-strain genomes for metagenomic binning, comparative biology and taxonomic classification.</title>
        <authorList>
            <person name="Goeker M."/>
        </authorList>
    </citation>
    <scope>NUCLEOTIDE SEQUENCE [LARGE SCALE GENOMIC DNA]</scope>
    <source>
        <strain evidence="2 3">DSM 45533</strain>
    </source>
</reference>
<dbReference type="AlphaFoldDB" id="A0A7W0HW64"/>
<evidence type="ECO:0000313" key="3">
    <source>
        <dbReference type="Proteomes" id="UP000530928"/>
    </source>
</evidence>
<accession>A0A7W0HW64</accession>
<evidence type="ECO:0000313" key="2">
    <source>
        <dbReference type="EMBL" id="MBA2897772.1"/>
    </source>
</evidence>
<evidence type="ECO:0000256" key="1">
    <source>
        <dbReference type="PROSITE-ProRule" id="PRU00252"/>
    </source>
</evidence>
<dbReference type="Proteomes" id="UP000530928">
    <property type="component" value="Unassembled WGS sequence"/>
</dbReference>
<dbReference type="InterPro" id="IPR000424">
    <property type="entry name" value="Primosome_PriB/ssb"/>
</dbReference>